<dbReference type="Pfam" id="PF14143">
    <property type="entry name" value="YrhC"/>
    <property type="match status" value="1"/>
</dbReference>
<proteinExistence type="predicted"/>
<comment type="caution">
    <text evidence="1">The sequence shown here is derived from an EMBL/GenBank/DDBJ whole genome shotgun (WGS) entry which is preliminary data.</text>
</comment>
<reference evidence="1 2" key="1">
    <citation type="submission" date="2017-07" db="EMBL/GenBank/DDBJ databases">
        <title>Isolation and whole genome analysis of endospore-forming bacteria from heroin.</title>
        <authorList>
            <person name="Kalinowski J."/>
            <person name="Ahrens B."/>
            <person name="Al-Dilaimi A."/>
            <person name="Winkler A."/>
            <person name="Wibberg D."/>
            <person name="Schleenbecker U."/>
            <person name="Ruckert C."/>
            <person name="Wolfel R."/>
            <person name="Grass G."/>
        </authorList>
    </citation>
    <scope>NUCLEOTIDE SEQUENCE [LARGE SCALE GENOMIC DNA]</scope>
    <source>
        <strain evidence="1 2">7539</strain>
    </source>
</reference>
<evidence type="ECO:0008006" key="3">
    <source>
        <dbReference type="Google" id="ProtNLM"/>
    </source>
</evidence>
<dbReference type="EMBL" id="NPCC01000001">
    <property type="protein sequence ID" value="PAE90993.1"/>
    <property type="molecule type" value="Genomic_DNA"/>
</dbReference>
<evidence type="ECO:0000313" key="1">
    <source>
        <dbReference type="EMBL" id="PAE90993.1"/>
    </source>
</evidence>
<evidence type="ECO:0000313" key="2">
    <source>
        <dbReference type="Proteomes" id="UP000216207"/>
    </source>
</evidence>
<sequence>MDEKTIQRLKQDQHDYQLFCLLFLGAGLFLTIGFWLPEPYQIHDASVQIYSGIIGAAIVFAGCCFGLSYLAKRKLKKHE</sequence>
<dbReference type="RefSeq" id="WP_035204561.1">
    <property type="nucleotide sequence ID" value="NZ_BOQQ01000005.1"/>
</dbReference>
<dbReference type="Proteomes" id="UP000216207">
    <property type="component" value="Unassembled WGS sequence"/>
</dbReference>
<gene>
    <name evidence="1" type="ORF">CHH72_00225</name>
</gene>
<protein>
    <recommendedName>
        <fullName evidence="3">YrhC family protein</fullName>
    </recommendedName>
</protein>
<organism evidence="1 2">
    <name type="scientific">Shouchella clausii</name>
    <name type="common">Alkalihalobacillus clausii</name>
    <dbReference type="NCBI Taxonomy" id="79880"/>
    <lineage>
        <taxon>Bacteria</taxon>
        <taxon>Bacillati</taxon>
        <taxon>Bacillota</taxon>
        <taxon>Bacilli</taxon>
        <taxon>Bacillales</taxon>
        <taxon>Bacillaceae</taxon>
        <taxon>Shouchella</taxon>
    </lineage>
</organism>
<dbReference type="InterPro" id="IPR025418">
    <property type="entry name" value="YrhC-like"/>
</dbReference>
<dbReference type="AlphaFoldDB" id="A0A268P5G6"/>
<name>A0A268P5G6_SHOCL</name>
<accession>A0A268P5G6</accession>